<dbReference type="InterPro" id="IPR029058">
    <property type="entry name" value="AB_hydrolase_fold"/>
</dbReference>
<feature type="active site" description="Proton donor" evidence="4">
    <location>
        <position position="339"/>
    </location>
</feature>
<evidence type="ECO:0000256" key="4">
    <source>
        <dbReference type="PIRSR" id="PIRSR001112-1"/>
    </source>
</evidence>
<evidence type="ECO:0000256" key="3">
    <source>
        <dbReference type="ARBA" id="ARBA00022801"/>
    </source>
</evidence>
<evidence type="ECO:0000256" key="2">
    <source>
        <dbReference type="ARBA" id="ARBA00022797"/>
    </source>
</evidence>
<dbReference type="GO" id="GO:0004301">
    <property type="term" value="F:epoxide hydrolase activity"/>
    <property type="evidence" value="ECO:0007669"/>
    <property type="project" value="TreeGrafter"/>
</dbReference>
<comment type="caution">
    <text evidence="7">The sequence shown here is derived from an EMBL/GenBank/DDBJ whole genome shotgun (WGS) entry which is preliminary data.</text>
</comment>
<dbReference type="STRING" id="1849047.A0A3D8RN65"/>
<dbReference type="PRINTS" id="PR00412">
    <property type="entry name" value="EPOXHYDRLASE"/>
</dbReference>
<evidence type="ECO:0000313" key="7">
    <source>
        <dbReference type="EMBL" id="RDW75386.1"/>
    </source>
</evidence>
<dbReference type="EMBL" id="PDLM01000006">
    <property type="protein sequence ID" value="RDW75386.1"/>
    <property type="molecule type" value="Genomic_DNA"/>
</dbReference>
<evidence type="ECO:0000256" key="5">
    <source>
        <dbReference type="SAM" id="SignalP"/>
    </source>
</evidence>
<accession>A0A3D8RN65</accession>
<keyword evidence="3" id="KW-0378">Hydrolase</keyword>
<feature type="signal peptide" evidence="5">
    <location>
        <begin position="1"/>
        <end position="21"/>
    </location>
</feature>
<dbReference type="SUPFAM" id="SSF53474">
    <property type="entry name" value="alpha/beta-Hydrolases"/>
    <property type="match status" value="1"/>
</dbReference>
<dbReference type="InterPro" id="IPR010497">
    <property type="entry name" value="Epoxide_hydro_N"/>
</dbReference>
<dbReference type="PANTHER" id="PTHR21661:SF35">
    <property type="entry name" value="EPOXIDE HYDROLASE"/>
    <property type="match status" value="1"/>
</dbReference>
<dbReference type="InterPro" id="IPR016292">
    <property type="entry name" value="Epoxide_hydrolase"/>
</dbReference>
<keyword evidence="2" id="KW-0058">Aromatic hydrocarbons catabolism</keyword>
<dbReference type="Gene3D" id="3.40.50.1820">
    <property type="entry name" value="alpha/beta hydrolase"/>
    <property type="match status" value="1"/>
</dbReference>
<feature type="active site" description="Nucleophile" evidence="4">
    <location>
        <position position="206"/>
    </location>
</feature>
<protein>
    <recommendedName>
        <fullName evidence="6">Epoxide hydrolase N-terminal domain-containing protein</fullName>
    </recommendedName>
</protein>
<keyword evidence="5" id="KW-0732">Signal</keyword>
<keyword evidence="8" id="KW-1185">Reference proteome</keyword>
<dbReference type="Pfam" id="PF06441">
    <property type="entry name" value="EHN"/>
    <property type="match status" value="1"/>
</dbReference>
<evidence type="ECO:0000256" key="1">
    <source>
        <dbReference type="ARBA" id="ARBA00010088"/>
    </source>
</evidence>
<comment type="similarity">
    <text evidence="1">Belongs to the peptidase S33 family.</text>
</comment>
<feature type="active site" description="Proton acceptor" evidence="4">
    <location>
        <position position="393"/>
    </location>
</feature>
<proteinExistence type="inferred from homology"/>
<reference evidence="7 8" key="1">
    <citation type="journal article" date="2018" name="IMA Fungus">
        <title>IMA Genome-F 9: Draft genome sequence of Annulohypoxylon stygium, Aspergillus mulundensis, Berkeleyomyces basicola (syn. Thielaviopsis basicola), Ceratocystis smalleyi, two Cercospora beticola strains, Coleophoma cylindrospora, Fusarium fracticaudum, Phialophora cf. hyalina, and Morchella septimelata.</title>
        <authorList>
            <person name="Wingfield B.D."/>
            <person name="Bills G.F."/>
            <person name="Dong Y."/>
            <person name="Huang W."/>
            <person name="Nel W.J."/>
            <person name="Swalarsk-Parry B.S."/>
            <person name="Vaghefi N."/>
            <person name="Wilken P.M."/>
            <person name="An Z."/>
            <person name="de Beer Z.W."/>
            <person name="De Vos L."/>
            <person name="Chen L."/>
            <person name="Duong T.A."/>
            <person name="Gao Y."/>
            <person name="Hammerbacher A."/>
            <person name="Kikkert J.R."/>
            <person name="Li Y."/>
            <person name="Li H."/>
            <person name="Li K."/>
            <person name="Li Q."/>
            <person name="Liu X."/>
            <person name="Ma X."/>
            <person name="Naidoo K."/>
            <person name="Pethybridge S.J."/>
            <person name="Sun J."/>
            <person name="Steenkamp E.T."/>
            <person name="van der Nest M.A."/>
            <person name="van Wyk S."/>
            <person name="Wingfield M.J."/>
            <person name="Xiong C."/>
            <person name="Yue Q."/>
            <person name="Zhang X."/>
        </authorList>
    </citation>
    <scope>NUCLEOTIDE SEQUENCE [LARGE SCALE GENOMIC DNA]</scope>
    <source>
        <strain evidence="7 8">BP6252</strain>
    </source>
</reference>
<evidence type="ECO:0000259" key="6">
    <source>
        <dbReference type="Pfam" id="PF06441"/>
    </source>
</evidence>
<evidence type="ECO:0000313" key="8">
    <source>
        <dbReference type="Proteomes" id="UP000256645"/>
    </source>
</evidence>
<dbReference type="Proteomes" id="UP000256645">
    <property type="component" value="Unassembled WGS sequence"/>
</dbReference>
<name>A0A3D8RN65_9HELO</name>
<gene>
    <name evidence="7" type="ORF">BP6252_06528</name>
</gene>
<dbReference type="GO" id="GO:0097176">
    <property type="term" value="P:epoxide metabolic process"/>
    <property type="evidence" value="ECO:0007669"/>
    <property type="project" value="TreeGrafter"/>
</dbReference>
<dbReference type="PIRSF" id="PIRSF001112">
    <property type="entry name" value="Epoxide_hydrolase"/>
    <property type="match status" value="1"/>
</dbReference>
<feature type="chain" id="PRO_5017739681" description="Epoxide hydrolase N-terminal domain-containing protein" evidence="5">
    <location>
        <begin position="22"/>
        <end position="416"/>
    </location>
</feature>
<sequence length="416" mass="46515">MFLPFSRYLAFALLSIHETVCTELGTSPFNLRPFSINLSSGVRTMLNKIKTTELPHFPEYPGVGSSFGIDLNTLKSLRKEWLTSFDWGKEQDSMNQFNHFEATIEDLTIHFIHEKSSDPDAIPLLLLHGWPGSFLEFLPVIDQLVQTATTSLGKSISFDVIVPSLPGFVFSSPPPANWTVHDTARVFNTLMTDVLGYSTFAVHGTDFGVGPGYALYDEFNKTTRAAHFVFLPFYPLKPDALQALNITLSPLEKFEEQEFIQWDSSGSGYFLEQSTKPNTLGLALYDTPVGQLAWIGEKFISWSDPHAGTGGSVLDSNEILRSVSLYYLTRSFISSLYIYAQNPHGFATEYTKAHTNAPMLFSAFKYNVAFWPPALAEKVGNLVLYRNHESGGHFPGLENPSALIEDLREIGTYWTT</sequence>
<dbReference type="InterPro" id="IPR000639">
    <property type="entry name" value="Epox_hydrolase-like"/>
</dbReference>
<dbReference type="AlphaFoldDB" id="A0A3D8RN65"/>
<feature type="domain" description="Epoxide hydrolase N-terminal" evidence="6">
    <location>
        <begin position="32"/>
        <end position="137"/>
    </location>
</feature>
<dbReference type="OrthoDB" id="7130006at2759"/>
<organism evidence="7 8">
    <name type="scientific">Coleophoma cylindrospora</name>
    <dbReference type="NCBI Taxonomy" id="1849047"/>
    <lineage>
        <taxon>Eukaryota</taxon>
        <taxon>Fungi</taxon>
        <taxon>Dikarya</taxon>
        <taxon>Ascomycota</taxon>
        <taxon>Pezizomycotina</taxon>
        <taxon>Leotiomycetes</taxon>
        <taxon>Helotiales</taxon>
        <taxon>Dermateaceae</taxon>
        <taxon>Coleophoma</taxon>
    </lineage>
</organism>
<dbReference type="PANTHER" id="PTHR21661">
    <property type="entry name" value="EPOXIDE HYDROLASE 1-RELATED"/>
    <property type="match status" value="1"/>
</dbReference>